<dbReference type="EMBL" id="KN831944">
    <property type="protein sequence ID" value="KIO14647.1"/>
    <property type="molecule type" value="Genomic_DNA"/>
</dbReference>
<gene>
    <name evidence="2" type="ORF">M404DRAFT_991408</name>
</gene>
<proteinExistence type="predicted"/>
<keyword evidence="3" id="KW-1185">Reference proteome</keyword>
<accession>A0A0C3KYP2</accession>
<evidence type="ECO:0000313" key="2">
    <source>
        <dbReference type="EMBL" id="KIO14647.1"/>
    </source>
</evidence>
<organism evidence="2 3">
    <name type="scientific">Pisolithus tinctorius Marx 270</name>
    <dbReference type="NCBI Taxonomy" id="870435"/>
    <lineage>
        <taxon>Eukaryota</taxon>
        <taxon>Fungi</taxon>
        <taxon>Dikarya</taxon>
        <taxon>Basidiomycota</taxon>
        <taxon>Agaricomycotina</taxon>
        <taxon>Agaricomycetes</taxon>
        <taxon>Agaricomycetidae</taxon>
        <taxon>Boletales</taxon>
        <taxon>Sclerodermatineae</taxon>
        <taxon>Pisolithaceae</taxon>
        <taxon>Pisolithus</taxon>
    </lineage>
</organism>
<sequence>MRLGDFSAHVVVEGEELNEYELTVNSSGTQATCWIGSEAGKKFSVIWKRHSPEGPASEARLTVDGIGCVCKALHETSRTGAKNLSKMIRGTKDRDLMFCDLQLSDDEALLGKSVPSHLGEITLRVVRGSISYRRGKAKAPGTALTSHANIYHEKSVKKLTTHCVGFGPERERNCPAWTWRLKKNQDPPLEFFFKYRPIGKRHCTSTSSYHPF</sequence>
<dbReference type="HOGENOM" id="CLU_060356_3_1_1"/>
<name>A0A0C3KYP2_PISTI</name>
<dbReference type="Pfam" id="PF25534">
    <property type="entry name" value="DUF7918"/>
    <property type="match status" value="1"/>
</dbReference>
<evidence type="ECO:0000313" key="3">
    <source>
        <dbReference type="Proteomes" id="UP000054217"/>
    </source>
</evidence>
<evidence type="ECO:0000259" key="1">
    <source>
        <dbReference type="Pfam" id="PF25534"/>
    </source>
</evidence>
<dbReference type="STRING" id="870435.A0A0C3KYP2"/>
<dbReference type="Proteomes" id="UP000054217">
    <property type="component" value="Unassembled WGS sequence"/>
</dbReference>
<feature type="domain" description="DUF7918" evidence="1">
    <location>
        <begin position="7"/>
        <end position="196"/>
    </location>
</feature>
<dbReference type="OrthoDB" id="3364132at2759"/>
<dbReference type="PANTHER" id="PTHR36223:SF1">
    <property type="entry name" value="TRANSCRIPTION ELONGATION FACTOR EAF N-TERMINAL DOMAIN-CONTAINING PROTEIN"/>
    <property type="match status" value="1"/>
</dbReference>
<dbReference type="PANTHER" id="PTHR36223">
    <property type="entry name" value="BETA-LACTAMASE-TYPE TRANSPEPTIDASE FOLD DOMAIN CONTAINING PROTEIN"/>
    <property type="match status" value="1"/>
</dbReference>
<reference evidence="3" key="2">
    <citation type="submission" date="2015-01" db="EMBL/GenBank/DDBJ databases">
        <title>Evolutionary Origins and Diversification of the Mycorrhizal Mutualists.</title>
        <authorList>
            <consortium name="DOE Joint Genome Institute"/>
            <consortium name="Mycorrhizal Genomics Consortium"/>
            <person name="Kohler A."/>
            <person name="Kuo A."/>
            <person name="Nagy L.G."/>
            <person name="Floudas D."/>
            <person name="Copeland A."/>
            <person name="Barry K.W."/>
            <person name="Cichocki N."/>
            <person name="Veneault-Fourrey C."/>
            <person name="LaButti K."/>
            <person name="Lindquist E.A."/>
            <person name="Lipzen A."/>
            <person name="Lundell T."/>
            <person name="Morin E."/>
            <person name="Murat C."/>
            <person name="Riley R."/>
            <person name="Ohm R."/>
            <person name="Sun H."/>
            <person name="Tunlid A."/>
            <person name="Henrissat B."/>
            <person name="Grigoriev I.V."/>
            <person name="Hibbett D.S."/>
            <person name="Martin F."/>
        </authorList>
    </citation>
    <scope>NUCLEOTIDE SEQUENCE [LARGE SCALE GENOMIC DNA]</scope>
    <source>
        <strain evidence="3">Marx 270</strain>
    </source>
</reference>
<dbReference type="InterPro" id="IPR057678">
    <property type="entry name" value="DUF7918"/>
</dbReference>
<reference evidence="2 3" key="1">
    <citation type="submission" date="2014-04" db="EMBL/GenBank/DDBJ databases">
        <authorList>
            <consortium name="DOE Joint Genome Institute"/>
            <person name="Kuo A."/>
            <person name="Kohler A."/>
            <person name="Costa M.D."/>
            <person name="Nagy L.G."/>
            <person name="Floudas D."/>
            <person name="Copeland A."/>
            <person name="Barry K.W."/>
            <person name="Cichocki N."/>
            <person name="Veneault-Fourrey C."/>
            <person name="LaButti K."/>
            <person name="Lindquist E.A."/>
            <person name="Lipzen A."/>
            <person name="Lundell T."/>
            <person name="Morin E."/>
            <person name="Murat C."/>
            <person name="Sun H."/>
            <person name="Tunlid A."/>
            <person name="Henrissat B."/>
            <person name="Grigoriev I.V."/>
            <person name="Hibbett D.S."/>
            <person name="Martin F."/>
            <person name="Nordberg H.P."/>
            <person name="Cantor M.N."/>
            <person name="Hua S.X."/>
        </authorList>
    </citation>
    <scope>NUCLEOTIDE SEQUENCE [LARGE SCALE GENOMIC DNA]</scope>
    <source>
        <strain evidence="2 3">Marx 270</strain>
    </source>
</reference>
<protein>
    <recommendedName>
        <fullName evidence="1">DUF7918 domain-containing protein</fullName>
    </recommendedName>
</protein>
<dbReference type="InParanoid" id="A0A0C3KYP2"/>
<dbReference type="AlphaFoldDB" id="A0A0C3KYP2"/>